<dbReference type="PANTHER" id="PTHR45615:SF40">
    <property type="entry name" value="MYOSIN HEAVY CHAIN, NON-MUSCLE"/>
    <property type="match status" value="1"/>
</dbReference>
<reference evidence="3 4" key="1">
    <citation type="submission" date="2020-01" db="EMBL/GenBank/DDBJ databases">
        <authorList>
            <consortium name="DOE Joint Genome Institute"/>
            <person name="Haridas S."/>
            <person name="Albert R."/>
            <person name="Binder M."/>
            <person name="Bloem J."/>
            <person name="Labutti K."/>
            <person name="Salamov A."/>
            <person name="Andreopoulos B."/>
            <person name="Baker S.E."/>
            <person name="Barry K."/>
            <person name="Bills G."/>
            <person name="Bluhm B.H."/>
            <person name="Cannon C."/>
            <person name="Castanera R."/>
            <person name="Culley D.E."/>
            <person name="Daum C."/>
            <person name="Ezra D."/>
            <person name="Gonzalez J.B."/>
            <person name="Henrissat B."/>
            <person name="Kuo A."/>
            <person name="Liang C."/>
            <person name="Lipzen A."/>
            <person name="Lutzoni F."/>
            <person name="Magnuson J."/>
            <person name="Mondo S."/>
            <person name="Nolan M."/>
            <person name="Ohm R."/>
            <person name="Pangilinan J."/>
            <person name="Park H.-J.H."/>
            <person name="Ramirez L."/>
            <person name="Alfaro M."/>
            <person name="Sun H."/>
            <person name="Tritt A."/>
            <person name="Yoshinaga Y."/>
            <person name="Zwiers L.-H.L."/>
            <person name="Turgeon B.G."/>
            <person name="Goodwin S.B."/>
            <person name="Spatafora J.W."/>
            <person name="Crous P.W."/>
            <person name="Grigoriev I.V."/>
        </authorList>
    </citation>
    <scope>NUCLEOTIDE SEQUENCE [LARGE SCALE GENOMIC DNA]</scope>
    <source>
        <strain evidence="3 4">CBS 611.86</strain>
    </source>
</reference>
<feature type="compositionally biased region" description="Basic and acidic residues" evidence="2">
    <location>
        <begin position="270"/>
        <end position="280"/>
    </location>
</feature>
<dbReference type="GO" id="GO:0051015">
    <property type="term" value="F:actin filament binding"/>
    <property type="evidence" value="ECO:0007669"/>
    <property type="project" value="TreeGrafter"/>
</dbReference>
<name>A0A7C8M909_9PLEO</name>
<feature type="compositionally biased region" description="Polar residues" evidence="2">
    <location>
        <begin position="865"/>
        <end position="879"/>
    </location>
</feature>
<feature type="compositionally biased region" description="Polar residues" evidence="2">
    <location>
        <begin position="179"/>
        <end position="189"/>
    </location>
</feature>
<dbReference type="PANTHER" id="PTHR45615">
    <property type="entry name" value="MYOSIN HEAVY CHAIN, NON-MUSCLE"/>
    <property type="match status" value="1"/>
</dbReference>
<feature type="coiled-coil region" evidence="1">
    <location>
        <begin position="436"/>
        <end position="536"/>
    </location>
</feature>
<feature type="compositionally biased region" description="Low complexity" evidence="2">
    <location>
        <begin position="281"/>
        <end position="294"/>
    </location>
</feature>
<proteinExistence type="predicted"/>
<gene>
    <name evidence="3" type="ORF">BDV95DRAFT_573005</name>
</gene>
<dbReference type="Proteomes" id="UP000481861">
    <property type="component" value="Unassembled WGS sequence"/>
</dbReference>
<feature type="region of interest" description="Disordered" evidence="2">
    <location>
        <begin position="1"/>
        <end position="22"/>
    </location>
</feature>
<feature type="region of interest" description="Disordered" evidence="2">
    <location>
        <begin position="600"/>
        <end position="623"/>
    </location>
</feature>
<feature type="compositionally biased region" description="Polar residues" evidence="2">
    <location>
        <begin position="200"/>
        <end position="244"/>
    </location>
</feature>
<dbReference type="GO" id="GO:0000146">
    <property type="term" value="F:microfilament motor activity"/>
    <property type="evidence" value="ECO:0007669"/>
    <property type="project" value="TreeGrafter"/>
</dbReference>
<feature type="region of interest" description="Disordered" evidence="2">
    <location>
        <begin position="1166"/>
        <end position="1312"/>
    </location>
</feature>
<organism evidence="3 4">
    <name type="scientific">Massariosphaeria phaeospora</name>
    <dbReference type="NCBI Taxonomy" id="100035"/>
    <lineage>
        <taxon>Eukaryota</taxon>
        <taxon>Fungi</taxon>
        <taxon>Dikarya</taxon>
        <taxon>Ascomycota</taxon>
        <taxon>Pezizomycotina</taxon>
        <taxon>Dothideomycetes</taxon>
        <taxon>Pleosporomycetidae</taxon>
        <taxon>Pleosporales</taxon>
        <taxon>Pleosporales incertae sedis</taxon>
        <taxon>Massariosphaeria</taxon>
    </lineage>
</organism>
<dbReference type="GO" id="GO:0016460">
    <property type="term" value="C:myosin II complex"/>
    <property type="evidence" value="ECO:0007669"/>
    <property type="project" value="TreeGrafter"/>
</dbReference>
<keyword evidence="4" id="KW-1185">Reference proteome</keyword>
<feature type="region of interest" description="Disordered" evidence="2">
    <location>
        <begin position="865"/>
        <end position="954"/>
    </location>
</feature>
<protein>
    <submittedName>
        <fullName evidence="3">Uncharacterized protein</fullName>
    </submittedName>
</protein>
<feature type="compositionally biased region" description="Low complexity" evidence="2">
    <location>
        <begin position="1174"/>
        <end position="1190"/>
    </location>
</feature>
<accession>A0A7C8M909</accession>
<evidence type="ECO:0000256" key="2">
    <source>
        <dbReference type="SAM" id="MobiDB-lite"/>
    </source>
</evidence>
<evidence type="ECO:0000313" key="4">
    <source>
        <dbReference type="Proteomes" id="UP000481861"/>
    </source>
</evidence>
<feature type="compositionally biased region" description="Basic and acidic residues" evidence="2">
    <location>
        <begin position="600"/>
        <end position="614"/>
    </location>
</feature>
<sequence length="1312" mass="142496">MMASTSKFFSWSKGRQPDAGPYHRTGGLLAIDTSVGDTGKEAVLAHDPKAGRRRPPNLNLTIPQDYQHHRTCLTPASARQNAVLVNSASNLLAVFNDLLRSPPSSATVCPGSASIHKPLPSRPRSMSLPSTPDLPAELPGSLLLEDQELPGSILLENQGLPLSPGPGSATRDTMRPVRSGNSLSLSSNFAAKPQHKKSLSETSLQRARQSKSRPNLITSPSSTDSKLTACSMSTNGGQTSSNDSTKTRVGADKLLQPSPLIVESQSWRRSGGERSNRQDETSSPATPTPTTTRSKQIEELKATITAQDQTISTLQTQFGSLRASHEAHVETLATAHTAEVATLKNYSRVLEEQQSQRTLHHASSNHLLLLLDTTEPQSPSRESPQITAGNSSANSIRSFKSALEQQTRSPHPLRETAEMDHLKRKLTMTRRPETNNRDIMRELNLYRQNNVALQKQIESLMSKLNQSKKSERALKQTLEEVEKHCTEYQEKASNVERLKRSTVALQNTIDQLEYRLEMANCEKVDAEEHLFNLQAQRSPFDPTPPNSATAPVPPNVLQSAHNSVSTVFSSGSSISPQIDSQDPSTLAAFIAHIERLQEQVKQKDAHNSRLEQENTRLQSSSEQLESELRELTLQSDIQNQLLGKNKQSEVHVDQLRTAIIDREATIGEKDKALRMAERQLEHHKLLLYAEIRRHSTMTLLADVQADSLPDLTTLASKEDVDRWIGRLQARLKKDNPKAADKRPTSDVETILEDLRSEVDFYVREIIYYKLDIKGYKSDIKKLKHIALRMGNYGSRTSDYESPTPSGDTPTKARFASVTPGLGISNTSSPISACAISTTMSTTRPITPPATTLTTPEYSPAILVKSTSKSVPHESNSNLPMTPRTPTREAGANLANESDNIHPGISPRSVVRLSPERRKPTQPSSPDQEKFGDLATNFPLSTPAAPQRHDTQRSMSDSIIQLYAMPRTPERSPKPNQDSIVGVEQKVDTQTRGHLVPDPTNGKATPERPPRPCLGLFESPIGRDRTGGSAFRSPPRMDIMAEAMRNSPEQPEPHTMRPALERGFSGSAKDEFNTALSSPSAIPAPLTLRPRAGSAESSTADIHIRAQSSSPPPRTFSNGSNSNIPFVISMGSPHNPALLTPTKTALPGPCSITGKAVPMKVASPTPRAGVGGTMASSLPPASPSPTHTSKPGYFFGHTSPVAKSQTQAQPATKSIATTRSRTVSLTTPTGRERATNQTGPGTTGTKSRASSATHARNASGSSIRSAMQLPSSLMRGKGKARKDSISHPTPLASPFDIDRSSPAAGGFEIGEAI</sequence>
<dbReference type="GO" id="GO:0032982">
    <property type="term" value="C:myosin filament"/>
    <property type="evidence" value="ECO:0007669"/>
    <property type="project" value="TreeGrafter"/>
</dbReference>
<feature type="region of interest" description="Disordered" evidence="2">
    <location>
        <begin position="156"/>
        <end position="295"/>
    </location>
</feature>
<keyword evidence="1" id="KW-0175">Coiled coil</keyword>
<feature type="region of interest" description="Disordered" evidence="2">
    <location>
        <begin position="105"/>
        <end position="138"/>
    </location>
</feature>
<feature type="compositionally biased region" description="Polar residues" evidence="2">
    <location>
        <begin position="1200"/>
        <end position="1270"/>
    </location>
</feature>
<comment type="caution">
    <text evidence="3">The sequence shown here is derived from an EMBL/GenBank/DDBJ whole genome shotgun (WGS) entry which is preliminary data.</text>
</comment>
<dbReference type="GO" id="GO:0005737">
    <property type="term" value="C:cytoplasm"/>
    <property type="evidence" value="ECO:0007669"/>
    <property type="project" value="TreeGrafter"/>
</dbReference>
<dbReference type="OrthoDB" id="5431474at2759"/>
<dbReference type="EMBL" id="JAADJZ010000012">
    <property type="protein sequence ID" value="KAF2870981.1"/>
    <property type="molecule type" value="Genomic_DNA"/>
</dbReference>
<feature type="region of interest" description="Disordered" evidence="2">
    <location>
        <begin position="1069"/>
        <end position="1120"/>
    </location>
</feature>
<feature type="region of interest" description="Disordered" evidence="2">
    <location>
        <begin position="986"/>
        <end position="1033"/>
    </location>
</feature>
<evidence type="ECO:0000256" key="1">
    <source>
        <dbReference type="SAM" id="Coils"/>
    </source>
</evidence>
<evidence type="ECO:0000313" key="3">
    <source>
        <dbReference type="EMBL" id="KAF2870981.1"/>
    </source>
</evidence>